<proteinExistence type="predicted"/>
<dbReference type="Gene3D" id="1.10.10.10">
    <property type="entry name" value="Winged helix-like DNA-binding domain superfamily/Winged helix DNA-binding domain"/>
    <property type="match status" value="1"/>
</dbReference>
<dbReference type="PRINTS" id="PR00035">
    <property type="entry name" value="HTHGNTR"/>
</dbReference>
<comment type="caution">
    <text evidence="5">The sequence shown here is derived from an EMBL/GenBank/DDBJ whole genome shotgun (WGS) entry which is preliminary data.</text>
</comment>
<dbReference type="InterPro" id="IPR036390">
    <property type="entry name" value="WH_DNA-bd_sf"/>
</dbReference>
<keyword evidence="2" id="KW-0238">DNA-binding</keyword>
<feature type="domain" description="HTH gntR-type" evidence="4">
    <location>
        <begin position="2"/>
        <end position="70"/>
    </location>
</feature>
<dbReference type="SMART" id="SM00345">
    <property type="entry name" value="HTH_GNTR"/>
    <property type="match status" value="1"/>
</dbReference>
<dbReference type="InterPro" id="IPR050679">
    <property type="entry name" value="Bact_HTH_transcr_reg"/>
</dbReference>
<evidence type="ECO:0000256" key="2">
    <source>
        <dbReference type="ARBA" id="ARBA00023125"/>
    </source>
</evidence>
<evidence type="ECO:0000259" key="4">
    <source>
        <dbReference type="PROSITE" id="PS50949"/>
    </source>
</evidence>
<dbReference type="PANTHER" id="PTHR44846">
    <property type="entry name" value="MANNOSYL-D-GLYCERATE TRANSPORT/METABOLISM SYSTEM REPRESSOR MNGR-RELATED"/>
    <property type="match status" value="1"/>
</dbReference>
<gene>
    <name evidence="5" type="ORF">MACH08_11930</name>
</gene>
<dbReference type="Pfam" id="PF07702">
    <property type="entry name" value="UTRA"/>
    <property type="match status" value="1"/>
</dbReference>
<dbReference type="InterPro" id="IPR011663">
    <property type="entry name" value="UTRA"/>
</dbReference>
<evidence type="ECO:0000313" key="5">
    <source>
        <dbReference type="EMBL" id="GLO65409.1"/>
    </source>
</evidence>
<evidence type="ECO:0000256" key="3">
    <source>
        <dbReference type="ARBA" id="ARBA00023163"/>
    </source>
</evidence>
<dbReference type="SUPFAM" id="SSF46785">
    <property type="entry name" value="Winged helix' DNA-binding domain"/>
    <property type="match status" value="1"/>
</dbReference>
<dbReference type="SUPFAM" id="SSF64288">
    <property type="entry name" value="Chorismate lyase-like"/>
    <property type="match status" value="1"/>
</dbReference>
<sequence>MENKEMLIVDDLMNQIKQKKIQPGEKFPSENALAEMYKVPRMTVRNAFNTLEERGFIQSSQGKGRFLKGKLVQIKLPLTGDTSFTEKMEQMGYDLQTKNVLFKKIGYNQSVFNRLHASENDNVYQVVRLRYINGEIIAIHYSFVKESTVPNIIEEGPEILSMFRFYRQQGIKKFTSSKSILSVTFPTLEEQQLLECKSMIPLIVVETDCTDKETNQILEYTKILYRSDTFKYDISTIP</sequence>
<dbReference type="EMBL" id="BSKO01000001">
    <property type="protein sequence ID" value="GLO65409.1"/>
    <property type="molecule type" value="Genomic_DNA"/>
</dbReference>
<dbReference type="Pfam" id="PF00392">
    <property type="entry name" value="GntR"/>
    <property type="match status" value="1"/>
</dbReference>
<dbReference type="InterPro" id="IPR000524">
    <property type="entry name" value="Tscrpt_reg_HTH_GntR"/>
</dbReference>
<dbReference type="PANTHER" id="PTHR44846:SF17">
    <property type="entry name" value="GNTR-FAMILY TRANSCRIPTIONAL REGULATOR"/>
    <property type="match status" value="1"/>
</dbReference>
<organism evidence="5 6">
    <name type="scientific">Oceanobacillus kimchii</name>
    <dbReference type="NCBI Taxonomy" id="746691"/>
    <lineage>
        <taxon>Bacteria</taxon>
        <taxon>Bacillati</taxon>
        <taxon>Bacillota</taxon>
        <taxon>Bacilli</taxon>
        <taxon>Bacillales</taxon>
        <taxon>Bacillaceae</taxon>
        <taxon>Oceanobacillus</taxon>
    </lineage>
</organism>
<protein>
    <submittedName>
        <fullName evidence="5">GntR family transcriptional regulator</fullName>
    </submittedName>
</protein>
<dbReference type="InterPro" id="IPR036388">
    <property type="entry name" value="WH-like_DNA-bd_sf"/>
</dbReference>
<accession>A0ABQ5TEY4</accession>
<dbReference type="CDD" id="cd07377">
    <property type="entry name" value="WHTH_GntR"/>
    <property type="match status" value="1"/>
</dbReference>
<evidence type="ECO:0000313" key="6">
    <source>
        <dbReference type="Proteomes" id="UP001275436"/>
    </source>
</evidence>
<keyword evidence="3" id="KW-0804">Transcription</keyword>
<dbReference type="Gene3D" id="3.40.1410.10">
    <property type="entry name" value="Chorismate lyase-like"/>
    <property type="match status" value="1"/>
</dbReference>
<evidence type="ECO:0000256" key="1">
    <source>
        <dbReference type="ARBA" id="ARBA00023015"/>
    </source>
</evidence>
<reference evidence="5 6" key="1">
    <citation type="submission" date="2023-02" db="EMBL/GenBank/DDBJ databases">
        <title>Oceanobacillus kimchii IFOP_LL358 isolated form Alexandrium catenella lab strain.</title>
        <authorList>
            <person name="Gajardo G."/>
            <person name="Ueki S."/>
            <person name="Maruyama F."/>
        </authorList>
    </citation>
    <scope>NUCLEOTIDE SEQUENCE [LARGE SCALE GENOMIC DNA]</scope>
    <source>
        <strain evidence="5 6">IFOP_LL358</strain>
    </source>
</reference>
<dbReference type="PROSITE" id="PS50949">
    <property type="entry name" value="HTH_GNTR"/>
    <property type="match status" value="1"/>
</dbReference>
<name>A0ABQ5TEY4_9BACI</name>
<dbReference type="Proteomes" id="UP001275436">
    <property type="component" value="Unassembled WGS sequence"/>
</dbReference>
<dbReference type="RefSeq" id="WP_017796098.1">
    <property type="nucleotide sequence ID" value="NZ_BSKO01000001.1"/>
</dbReference>
<dbReference type="InterPro" id="IPR028978">
    <property type="entry name" value="Chorismate_lyase_/UTRA_dom_sf"/>
</dbReference>
<dbReference type="SMART" id="SM00866">
    <property type="entry name" value="UTRA"/>
    <property type="match status" value="1"/>
</dbReference>
<keyword evidence="1" id="KW-0805">Transcription regulation</keyword>
<keyword evidence="6" id="KW-1185">Reference proteome</keyword>